<dbReference type="Proteomes" id="UP001157418">
    <property type="component" value="Unassembled WGS sequence"/>
</dbReference>
<accession>A0AAU9N6Q3</accession>
<dbReference type="EMBL" id="CAKMRJ010003334">
    <property type="protein sequence ID" value="CAH1433531.1"/>
    <property type="molecule type" value="Genomic_DNA"/>
</dbReference>
<protein>
    <submittedName>
        <fullName evidence="1">Uncharacterized protein</fullName>
    </submittedName>
</protein>
<proteinExistence type="predicted"/>
<sequence length="82" mass="9099">MEPCDAYGASDLTVAAAGCLVDVCLTKQMDEGGWSGVLRRQWVASPTDGSSCFGYHNPYRIPCQDLKKRRSERESRSRPSML</sequence>
<dbReference type="AlphaFoldDB" id="A0AAU9N6Q3"/>
<organism evidence="1 2">
    <name type="scientific">Lactuca virosa</name>
    <dbReference type="NCBI Taxonomy" id="75947"/>
    <lineage>
        <taxon>Eukaryota</taxon>
        <taxon>Viridiplantae</taxon>
        <taxon>Streptophyta</taxon>
        <taxon>Embryophyta</taxon>
        <taxon>Tracheophyta</taxon>
        <taxon>Spermatophyta</taxon>
        <taxon>Magnoliopsida</taxon>
        <taxon>eudicotyledons</taxon>
        <taxon>Gunneridae</taxon>
        <taxon>Pentapetalae</taxon>
        <taxon>asterids</taxon>
        <taxon>campanulids</taxon>
        <taxon>Asterales</taxon>
        <taxon>Asteraceae</taxon>
        <taxon>Cichorioideae</taxon>
        <taxon>Cichorieae</taxon>
        <taxon>Lactucinae</taxon>
        <taxon>Lactuca</taxon>
    </lineage>
</organism>
<gene>
    <name evidence="1" type="ORF">LVIROSA_LOCUS20116</name>
</gene>
<reference evidence="1 2" key="1">
    <citation type="submission" date="2022-01" db="EMBL/GenBank/DDBJ databases">
        <authorList>
            <person name="Xiong W."/>
            <person name="Schranz E."/>
        </authorList>
    </citation>
    <scope>NUCLEOTIDE SEQUENCE [LARGE SCALE GENOMIC DNA]</scope>
</reference>
<evidence type="ECO:0000313" key="1">
    <source>
        <dbReference type="EMBL" id="CAH1433531.1"/>
    </source>
</evidence>
<evidence type="ECO:0000313" key="2">
    <source>
        <dbReference type="Proteomes" id="UP001157418"/>
    </source>
</evidence>
<comment type="caution">
    <text evidence="1">The sequence shown here is derived from an EMBL/GenBank/DDBJ whole genome shotgun (WGS) entry which is preliminary data.</text>
</comment>
<name>A0AAU9N6Q3_9ASTR</name>
<keyword evidence="2" id="KW-1185">Reference proteome</keyword>